<proteinExistence type="predicted"/>
<dbReference type="PANTHER" id="PTHR47894">
    <property type="entry name" value="HTH-TYPE TRANSCRIPTIONAL REGULATOR GADX"/>
    <property type="match status" value="1"/>
</dbReference>
<accession>A0A4Y3IH58</accession>
<dbReference type="SUPFAM" id="SSF46689">
    <property type="entry name" value="Homeodomain-like"/>
    <property type="match status" value="1"/>
</dbReference>
<dbReference type="Gene3D" id="1.10.10.60">
    <property type="entry name" value="Homeodomain-like"/>
    <property type="match status" value="1"/>
</dbReference>
<gene>
    <name evidence="5" type="ORF">VCO01S_00120</name>
</gene>
<dbReference type="PRINTS" id="PR00032">
    <property type="entry name" value="HTHARAC"/>
</dbReference>
<keyword evidence="3" id="KW-0804">Transcription</keyword>
<dbReference type="RefSeq" id="WP_141268243.1">
    <property type="nucleotide sequence ID" value="NZ_BJLH01000001.1"/>
</dbReference>
<protein>
    <recommendedName>
        <fullName evidence="4">HTH araC/xylS-type domain-containing protein</fullName>
    </recommendedName>
</protein>
<evidence type="ECO:0000313" key="6">
    <source>
        <dbReference type="Proteomes" id="UP000318242"/>
    </source>
</evidence>
<dbReference type="InterPro" id="IPR020449">
    <property type="entry name" value="Tscrpt_reg_AraC-type_HTH"/>
</dbReference>
<dbReference type="EMBL" id="BJLH01000001">
    <property type="protein sequence ID" value="GEA58819.1"/>
    <property type="molecule type" value="Genomic_DNA"/>
</dbReference>
<evidence type="ECO:0000256" key="3">
    <source>
        <dbReference type="ARBA" id="ARBA00023163"/>
    </source>
</evidence>
<dbReference type="Pfam" id="PF12833">
    <property type="entry name" value="HTH_18"/>
    <property type="match status" value="1"/>
</dbReference>
<comment type="caution">
    <text evidence="5">The sequence shown here is derived from an EMBL/GenBank/DDBJ whole genome shotgun (WGS) entry which is preliminary data.</text>
</comment>
<dbReference type="GO" id="GO:0003700">
    <property type="term" value="F:DNA-binding transcription factor activity"/>
    <property type="evidence" value="ECO:0007669"/>
    <property type="project" value="InterPro"/>
</dbReference>
<dbReference type="AlphaFoldDB" id="A0A4Y3IH58"/>
<dbReference type="InterPro" id="IPR018060">
    <property type="entry name" value="HTH_AraC"/>
</dbReference>
<feature type="domain" description="HTH araC/xylS-type" evidence="4">
    <location>
        <begin position="251"/>
        <end position="333"/>
    </location>
</feature>
<dbReference type="SMART" id="SM00342">
    <property type="entry name" value="HTH_ARAC"/>
    <property type="match status" value="1"/>
</dbReference>
<dbReference type="GO" id="GO:0005829">
    <property type="term" value="C:cytosol"/>
    <property type="evidence" value="ECO:0007669"/>
    <property type="project" value="TreeGrafter"/>
</dbReference>
<evidence type="ECO:0000256" key="1">
    <source>
        <dbReference type="ARBA" id="ARBA00023015"/>
    </source>
</evidence>
<dbReference type="PROSITE" id="PS01124">
    <property type="entry name" value="HTH_ARAC_FAMILY_2"/>
    <property type="match status" value="1"/>
</dbReference>
<reference evidence="5 6" key="1">
    <citation type="submission" date="2019-06" db="EMBL/GenBank/DDBJ databases">
        <title>Whole genome shotgun sequence of Vibrio comitans NBRC 102076.</title>
        <authorList>
            <person name="Hosoyama A."/>
            <person name="Uohara A."/>
            <person name="Ohji S."/>
            <person name="Ichikawa N."/>
        </authorList>
    </citation>
    <scope>NUCLEOTIDE SEQUENCE [LARGE SCALE GENOMIC DNA]</scope>
    <source>
        <strain evidence="5 6">NBRC 102076</strain>
    </source>
</reference>
<keyword evidence="2" id="KW-0238">DNA-binding</keyword>
<organism evidence="5 6">
    <name type="scientific">Vibrio comitans NBRC 102076</name>
    <dbReference type="NCBI Taxonomy" id="1219078"/>
    <lineage>
        <taxon>Bacteria</taxon>
        <taxon>Pseudomonadati</taxon>
        <taxon>Pseudomonadota</taxon>
        <taxon>Gammaproteobacteria</taxon>
        <taxon>Vibrionales</taxon>
        <taxon>Vibrionaceae</taxon>
        <taxon>Vibrio</taxon>
    </lineage>
</organism>
<keyword evidence="1" id="KW-0805">Transcription regulation</keyword>
<keyword evidence="6" id="KW-1185">Reference proteome</keyword>
<dbReference type="Proteomes" id="UP000318242">
    <property type="component" value="Unassembled WGS sequence"/>
</dbReference>
<dbReference type="GO" id="GO:0000976">
    <property type="term" value="F:transcription cis-regulatory region binding"/>
    <property type="evidence" value="ECO:0007669"/>
    <property type="project" value="TreeGrafter"/>
</dbReference>
<evidence type="ECO:0000259" key="4">
    <source>
        <dbReference type="PROSITE" id="PS01124"/>
    </source>
</evidence>
<dbReference type="OrthoDB" id="9801455at2"/>
<name>A0A4Y3IH58_9VIBR</name>
<dbReference type="InterPro" id="IPR009057">
    <property type="entry name" value="Homeodomain-like_sf"/>
</dbReference>
<evidence type="ECO:0000313" key="5">
    <source>
        <dbReference type="EMBL" id="GEA58819.1"/>
    </source>
</evidence>
<dbReference type="PANTHER" id="PTHR47894:SF1">
    <property type="entry name" value="HTH-TYPE TRANSCRIPTIONAL REGULATOR VQSM"/>
    <property type="match status" value="1"/>
</dbReference>
<sequence>MTDFLTQDFIQLAKSKYLLTYLDYLKQHHPDVLHLWQQSELPDEFTLQSSDLFVLPNLVDRLSALLEQHLNLDQQVAYIRYCARTNLQKAFESIELTSGYTLKEQLKDYLDRAIFESTTLNHRFLHQLGNTWLVRDKPFKDESWLRMSDAYMVEFWTLLIQKLTGTYWYPKKIWVQSDASRYIQKMWADRSFELYAHREITGIELPEALLGLKTQTMPVRGVSHQTKPELFNLKTTLQLSLKPYLINGRPSIDTAANILGFHPRQLQRKLHKENLKYTRVLDELIFDNVKKELVETEDEIADIAFRHGYRLQTHFTRAFKKHCKLTPSEFRNQQKG</sequence>
<evidence type="ECO:0000256" key="2">
    <source>
        <dbReference type="ARBA" id="ARBA00023125"/>
    </source>
</evidence>